<evidence type="ECO:0000256" key="4">
    <source>
        <dbReference type="ARBA" id="ARBA00022692"/>
    </source>
</evidence>
<feature type="transmembrane region" description="Helical" evidence="11">
    <location>
        <begin position="12"/>
        <end position="31"/>
    </location>
</feature>
<evidence type="ECO:0000256" key="7">
    <source>
        <dbReference type="ARBA" id="ARBA00023128"/>
    </source>
</evidence>
<reference evidence="13" key="1">
    <citation type="journal article" date="2018" name="Nat. Microbiol.">
        <title>Leveraging single-cell genomics to expand the fungal tree of life.</title>
        <authorList>
            <person name="Ahrendt S.R."/>
            <person name="Quandt C.A."/>
            <person name="Ciobanu D."/>
            <person name="Clum A."/>
            <person name="Salamov A."/>
            <person name="Andreopoulos B."/>
            <person name="Cheng J.F."/>
            <person name="Woyke T."/>
            <person name="Pelin A."/>
            <person name="Henrissat B."/>
            <person name="Reynolds N.K."/>
            <person name="Benny G.L."/>
            <person name="Smith M.E."/>
            <person name="James T.Y."/>
            <person name="Grigoriev I.V."/>
        </authorList>
    </citation>
    <scope>NUCLEOTIDE SEQUENCE [LARGE SCALE GENOMIC DNA]</scope>
</reference>
<dbReference type="PROSITE" id="PS50920">
    <property type="entry name" value="SOLCAR"/>
    <property type="match status" value="3"/>
</dbReference>
<dbReference type="Proteomes" id="UP000267251">
    <property type="component" value="Unassembled WGS sequence"/>
</dbReference>
<dbReference type="PANTHER" id="PTHR45939">
    <property type="entry name" value="PEROXISOMAL MEMBRANE PROTEIN PMP34-RELATED"/>
    <property type="match status" value="1"/>
</dbReference>
<evidence type="ECO:0000313" key="13">
    <source>
        <dbReference type="Proteomes" id="UP000267251"/>
    </source>
</evidence>
<dbReference type="EMBL" id="KZ988173">
    <property type="protein sequence ID" value="RKP12884.1"/>
    <property type="molecule type" value="Genomic_DNA"/>
</dbReference>
<name>A0A4P9Y2G8_9FUNG</name>
<feature type="repeat" description="Solcar" evidence="9">
    <location>
        <begin position="102"/>
        <end position="187"/>
    </location>
</feature>
<evidence type="ECO:0000256" key="6">
    <source>
        <dbReference type="ARBA" id="ARBA00022989"/>
    </source>
</evidence>
<feature type="transmembrane region" description="Helical" evidence="11">
    <location>
        <begin position="202"/>
        <end position="221"/>
    </location>
</feature>
<evidence type="ECO:0000256" key="10">
    <source>
        <dbReference type="RuleBase" id="RU000488"/>
    </source>
</evidence>
<organism evidence="12 13">
    <name type="scientific">Piptocephalis cylindrospora</name>
    <dbReference type="NCBI Taxonomy" id="1907219"/>
    <lineage>
        <taxon>Eukaryota</taxon>
        <taxon>Fungi</taxon>
        <taxon>Fungi incertae sedis</taxon>
        <taxon>Zoopagomycota</taxon>
        <taxon>Zoopagomycotina</taxon>
        <taxon>Zoopagomycetes</taxon>
        <taxon>Zoopagales</taxon>
        <taxon>Piptocephalidaceae</taxon>
        <taxon>Piptocephalis</taxon>
    </lineage>
</organism>
<dbReference type="AlphaFoldDB" id="A0A4P9Y2G8"/>
<comment type="similarity">
    <text evidence="2 10">Belongs to the mitochondrial carrier (TC 2.A.29) family.</text>
</comment>
<keyword evidence="5" id="KW-0677">Repeat</keyword>
<dbReference type="InterPro" id="IPR023395">
    <property type="entry name" value="MCP_dom_sf"/>
</dbReference>
<dbReference type="InterPro" id="IPR052217">
    <property type="entry name" value="Mito/Peroxisomal_Carrier"/>
</dbReference>
<sequence length="307" mass="34071">MSAPLPPIGHAIAGSGGALFALCCVYPLDLVKTKLQVQQPSTPNPYKSTTDALVRTAREKGIQGLYAGLPAGMLGVVSTNFAYFYWYELLRGNYRRLLQPVISTPWELALGAGAGALAQLFTIPVSVVITRQQTAGKGEEHQGFVDTWWDIVQEDGWTGLWKGLKPSLLLVVNPAITYGAYERLQNWVLSVTHRTRLSPLQVFLVGALAKAIATIVTYPYIMAKVRLQWKPSREEKATGRAPRYRGALDVLRKVYRHNGFFGLYTGMQAQIGKAVLSQALLMLMKDRLTHWTILLFALFHRMAPSKV</sequence>
<keyword evidence="4 9" id="KW-0812">Transmembrane</keyword>
<feature type="transmembrane region" description="Helical" evidence="11">
    <location>
        <begin position="106"/>
        <end position="129"/>
    </location>
</feature>
<feature type="repeat" description="Solcar" evidence="9">
    <location>
        <begin position="5"/>
        <end position="93"/>
    </location>
</feature>
<dbReference type="OrthoDB" id="446044at2759"/>
<dbReference type="Gene3D" id="1.50.40.10">
    <property type="entry name" value="Mitochondrial carrier domain"/>
    <property type="match status" value="2"/>
</dbReference>
<protein>
    <submittedName>
        <fullName evidence="12">Mitochondrial carrier domain-containing protein</fullName>
    </submittedName>
</protein>
<evidence type="ECO:0000256" key="8">
    <source>
        <dbReference type="ARBA" id="ARBA00023136"/>
    </source>
</evidence>
<keyword evidence="7" id="KW-0496">Mitochondrion</keyword>
<dbReference type="SUPFAM" id="SSF103506">
    <property type="entry name" value="Mitochondrial carrier"/>
    <property type="match status" value="1"/>
</dbReference>
<evidence type="ECO:0000256" key="9">
    <source>
        <dbReference type="PROSITE-ProRule" id="PRU00282"/>
    </source>
</evidence>
<dbReference type="PANTHER" id="PTHR45939:SF1">
    <property type="entry name" value="MITOCHONDRIAL THIAMINE PYROPHOSPHATE CARRIER 1-RELATED"/>
    <property type="match status" value="1"/>
</dbReference>
<keyword evidence="6 11" id="KW-1133">Transmembrane helix</keyword>
<evidence type="ECO:0000256" key="3">
    <source>
        <dbReference type="ARBA" id="ARBA00022448"/>
    </source>
</evidence>
<keyword evidence="8 9" id="KW-0472">Membrane</keyword>
<evidence type="ECO:0000256" key="5">
    <source>
        <dbReference type="ARBA" id="ARBA00022737"/>
    </source>
</evidence>
<dbReference type="Pfam" id="PF00153">
    <property type="entry name" value="Mito_carr"/>
    <property type="match status" value="3"/>
</dbReference>
<proteinExistence type="inferred from homology"/>
<dbReference type="GO" id="GO:0031966">
    <property type="term" value="C:mitochondrial membrane"/>
    <property type="evidence" value="ECO:0007669"/>
    <property type="project" value="UniProtKB-SubCell"/>
</dbReference>
<accession>A0A4P9Y2G8</accession>
<keyword evidence="3 10" id="KW-0813">Transport</keyword>
<gene>
    <name evidence="12" type="ORF">BJ684DRAFT_10854</name>
</gene>
<evidence type="ECO:0000256" key="2">
    <source>
        <dbReference type="ARBA" id="ARBA00006375"/>
    </source>
</evidence>
<dbReference type="InterPro" id="IPR002067">
    <property type="entry name" value="MCP"/>
</dbReference>
<comment type="subcellular location">
    <subcellularLocation>
        <location evidence="1">Mitochondrion membrane</location>
        <topology evidence="1">Multi-pass membrane protein</topology>
    </subcellularLocation>
</comment>
<evidence type="ECO:0000256" key="1">
    <source>
        <dbReference type="ARBA" id="ARBA00004225"/>
    </source>
</evidence>
<feature type="repeat" description="Solcar" evidence="9">
    <location>
        <begin position="197"/>
        <end position="291"/>
    </location>
</feature>
<evidence type="ECO:0000313" key="12">
    <source>
        <dbReference type="EMBL" id="RKP12884.1"/>
    </source>
</evidence>
<keyword evidence="13" id="KW-1185">Reference proteome</keyword>
<feature type="transmembrane region" description="Helical" evidence="11">
    <location>
        <begin position="65"/>
        <end position="86"/>
    </location>
</feature>
<dbReference type="PRINTS" id="PR00926">
    <property type="entry name" value="MITOCARRIER"/>
</dbReference>
<evidence type="ECO:0000256" key="11">
    <source>
        <dbReference type="SAM" id="Phobius"/>
    </source>
</evidence>
<dbReference type="GO" id="GO:0015217">
    <property type="term" value="F:ADP transmembrane transporter activity"/>
    <property type="evidence" value="ECO:0007669"/>
    <property type="project" value="TreeGrafter"/>
</dbReference>
<dbReference type="InterPro" id="IPR018108">
    <property type="entry name" value="MCP_transmembrane"/>
</dbReference>